<dbReference type="RefSeq" id="XP_005841026.1">
    <property type="nucleotide sequence ID" value="XM_005840969.1"/>
</dbReference>
<dbReference type="SUPFAM" id="SSF50156">
    <property type="entry name" value="PDZ domain-like"/>
    <property type="match status" value="1"/>
</dbReference>
<dbReference type="KEGG" id="gtt:GUITHDRAFT_160789"/>
<evidence type="ECO:0000313" key="7">
    <source>
        <dbReference type="Proteomes" id="UP000011087"/>
    </source>
</evidence>
<reference evidence="7" key="2">
    <citation type="submission" date="2012-11" db="EMBL/GenBank/DDBJ databases">
        <authorList>
            <person name="Kuo A."/>
            <person name="Curtis B.A."/>
            <person name="Tanifuji G."/>
            <person name="Burki F."/>
            <person name="Gruber A."/>
            <person name="Irimia M."/>
            <person name="Maruyama S."/>
            <person name="Arias M.C."/>
            <person name="Ball S.G."/>
            <person name="Gile G.H."/>
            <person name="Hirakawa Y."/>
            <person name="Hopkins J.F."/>
            <person name="Rensing S.A."/>
            <person name="Schmutz J."/>
            <person name="Symeonidi A."/>
            <person name="Elias M."/>
            <person name="Eveleigh R.J."/>
            <person name="Herman E.K."/>
            <person name="Klute M.J."/>
            <person name="Nakayama T."/>
            <person name="Obornik M."/>
            <person name="Reyes-Prieto A."/>
            <person name="Armbrust E.V."/>
            <person name="Aves S.J."/>
            <person name="Beiko R.G."/>
            <person name="Coutinho P."/>
            <person name="Dacks J.B."/>
            <person name="Durnford D.G."/>
            <person name="Fast N.M."/>
            <person name="Green B.R."/>
            <person name="Grisdale C."/>
            <person name="Hempe F."/>
            <person name="Henrissat B."/>
            <person name="Hoppner M.P."/>
            <person name="Ishida K.-I."/>
            <person name="Kim E."/>
            <person name="Koreny L."/>
            <person name="Kroth P.G."/>
            <person name="Liu Y."/>
            <person name="Malik S.-B."/>
            <person name="Maier U.G."/>
            <person name="McRose D."/>
            <person name="Mock T."/>
            <person name="Neilson J.A."/>
            <person name="Onodera N.T."/>
            <person name="Poole A.M."/>
            <person name="Pritham E.J."/>
            <person name="Richards T.A."/>
            <person name="Rocap G."/>
            <person name="Roy S.W."/>
            <person name="Sarai C."/>
            <person name="Schaack S."/>
            <person name="Shirato S."/>
            <person name="Slamovits C.H."/>
            <person name="Spencer D.F."/>
            <person name="Suzuki S."/>
            <person name="Worden A.Z."/>
            <person name="Zauner S."/>
            <person name="Barry K."/>
            <person name="Bell C."/>
            <person name="Bharti A.K."/>
            <person name="Crow J.A."/>
            <person name="Grimwood J."/>
            <person name="Kramer R."/>
            <person name="Lindquist E."/>
            <person name="Lucas S."/>
            <person name="Salamov A."/>
            <person name="McFadden G.I."/>
            <person name="Lane C.E."/>
            <person name="Keeling P.J."/>
            <person name="Gray M.W."/>
            <person name="Grigoriev I.V."/>
            <person name="Archibald J.M."/>
        </authorList>
    </citation>
    <scope>NUCLEOTIDE SEQUENCE</scope>
    <source>
        <strain evidence="7">CCMP2712</strain>
    </source>
</reference>
<dbReference type="GeneID" id="17310641"/>
<dbReference type="OrthoDB" id="4217619at2759"/>
<evidence type="ECO:0000259" key="4">
    <source>
        <dbReference type="SMART" id="SM00228"/>
    </source>
</evidence>
<dbReference type="HOGENOM" id="CLU_020120_2_2_1"/>
<sequence>MTTATLRSSTSSGEEHESEILDAYSRAIISVVDSVGPSVVSIGVQSERGESSGSGVFFAPDGYLLSNAHVVGDAGSVQITMTDGRSMTATVIGTDPQTDLAVCQANNFHSAVPFSQLGDSALLKVGQLAIAIGNPLGFASSVSTGVVSALGRSIRGVAGNIIEDVIQTNVPLNPGNSGGPLVSSSGKIIGINTAIIAGAQGLSFSVPINTAKWVLQEILSHRRVRRAWLGLYCQVVVISPEFRRALPEVLHKSKSVVHVRGLEPDGPGWRGGVQVNDLVTAVNGKVVENIDDIYRCISSHPPSDKMFTVTVARRVKQGEWMVIDLQVPFMERPATTRRTERVPSIKW</sequence>
<dbReference type="eggNOG" id="KOG1320">
    <property type="taxonomic scope" value="Eukaryota"/>
</dbReference>
<dbReference type="STRING" id="905079.L1JZM1"/>
<dbReference type="InterPro" id="IPR009003">
    <property type="entry name" value="Peptidase_S1_PA"/>
</dbReference>
<dbReference type="InterPro" id="IPR001478">
    <property type="entry name" value="PDZ"/>
</dbReference>
<dbReference type="PaxDb" id="55529-EKX54046"/>
<dbReference type="AlphaFoldDB" id="L1JZM1"/>
<feature type="domain" description="PDZ" evidence="4">
    <location>
        <begin position="227"/>
        <end position="315"/>
    </location>
</feature>
<reference evidence="5 7" key="1">
    <citation type="journal article" date="2012" name="Nature">
        <title>Algal genomes reveal evolutionary mosaicism and the fate of nucleomorphs.</title>
        <authorList>
            <consortium name="DOE Joint Genome Institute"/>
            <person name="Curtis B.A."/>
            <person name="Tanifuji G."/>
            <person name="Burki F."/>
            <person name="Gruber A."/>
            <person name="Irimia M."/>
            <person name="Maruyama S."/>
            <person name="Arias M.C."/>
            <person name="Ball S.G."/>
            <person name="Gile G.H."/>
            <person name="Hirakawa Y."/>
            <person name="Hopkins J.F."/>
            <person name="Kuo A."/>
            <person name="Rensing S.A."/>
            <person name="Schmutz J."/>
            <person name="Symeonidi A."/>
            <person name="Elias M."/>
            <person name="Eveleigh R.J."/>
            <person name="Herman E.K."/>
            <person name="Klute M.J."/>
            <person name="Nakayama T."/>
            <person name="Obornik M."/>
            <person name="Reyes-Prieto A."/>
            <person name="Armbrust E.V."/>
            <person name="Aves S.J."/>
            <person name="Beiko R.G."/>
            <person name="Coutinho P."/>
            <person name="Dacks J.B."/>
            <person name="Durnford D.G."/>
            <person name="Fast N.M."/>
            <person name="Green B.R."/>
            <person name="Grisdale C.J."/>
            <person name="Hempel F."/>
            <person name="Henrissat B."/>
            <person name="Hoppner M.P."/>
            <person name="Ishida K."/>
            <person name="Kim E."/>
            <person name="Koreny L."/>
            <person name="Kroth P.G."/>
            <person name="Liu Y."/>
            <person name="Malik S.B."/>
            <person name="Maier U.G."/>
            <person name="McRose D."/>
            <person name="Mock T."/>
            <person name="Neilson J.A."/>
            <person name="Onodera N.T."/>
            <person name="Poole A.M."/>
            <person name="Pritham E.J."/>
            <person name="Richards T.A."/>
            <person name="Rocap G."/>
            <person name="Roy S.W."/>
            <person name="Sarai C."/>
            <person name="Schaack S."/>
            <person name="Shirato S."/>
            <person name="Slamovits C.H."/>
            <person name="Spencer D.F."/>
            <person name="Suzuki S."/>
            <person name="Worden A.Z."/>
            <person name="Zauner S."/>
            <person name="Barry K."/>
            <person name="Bell C."/>
            <person name="Bharti A.K."/>
            <person name="Crow J.A."/>
            <person name="Grimwood J."/>
            <person name="Kramer R."/>
            <person name="Lindquist E."/>
            <person name="Lucas S."/>
            <person name="Salamov A."/>
            <person name="McFadden G.I."/>
            <person name="Lane C.E."/>
            <person name="Keeling P.J."/>
            <person name="Gray M.W."/>
            <person name="Grigoriev I.V."/>
            <person name="Archibald J.M."/>
        </authorList>
    </citation>
    <scope>NUCLEOTIDE SEQUENCE</scope>
    <source>
        <strain evidence="5 7">CCMP2712</strain>
    </source>
</reference>
<dbReference type="OMA" id="DGKTPTH"/>
<comment type="similarity">
    <text evidence="1">Belongs to the peptidase S1C family.</text>
</comment>
<dbReference type="EMBL" id="JH992968">
    <property type="protein sequence ID" value="EKX54046.1"/>
    <property type="molecule type" value="Genomic_DNA"/>
</dbReference>
<dbReference type="PANTHER" id="PTHR22939:SF129">
    <property type="entry name" value="SERINE PROTEASE HTRA2, MITOCHONDRIAL"/>
    <property type="match status" value="1"/>
</dbReference>
<dbReference type="Gene3D" id="2.40.10.10">
    <property type="entry name" value="Trypsin-like serine proteases"/>
    <property type="match status" value="2"/>
</dbReference>
<name>L1JZM1_GUITC</name>
<evidence type="ECO:0000256" key="1">
    <source>
        <dbReference type="ARBA" id="ARBA00010541"/>
    </source>
</evidence>
<dbReference type="Gene3D" id="2.30.42.10">
    <property type="match status" value="1"/>
</dbReference>
<dbReference type="Pfam" id="PF17820">
    <property type="entry name" value="PDZ_6"/>
    <property type="match status" value="1"/>
</dbReference>
<evidence type="ECO:0000313" key="5">
    <source>
        <dbReference type="EMBL" id="EKX54046.1"/>
    </source>
</evidence>
<evidence type="ECO:0000313" key="6">
    <source>
        <dbReference type="EnsemblProtists" id="EKX54046"/>
    </source>
</evidence>
<dbReference type="EnsemblProtists" id="EKX54046">
    <property type="protein sequence ID" value="EKX54046"/>
    <property type="gene ID" value="GUITHDRAFT_160789"/>
</dbReference>
<evidence type="ECO:0000256" key="2">
    <source>
        <dbReference type="ARBA" id="ARBA00022670"/>
    </source>
</evidence>
<proteinExistence type="inferred from homology"/>
<dbReference type="SMART" id="SM00228">
    <property type="entry name" value="PDZ"/>
    <property type="match status" value="1"/>
</dbReference>
<dbReference type="SUPFAM" id="SSF50494">
    <property type="entry name" value="Trypsin-like serine proteases"/>
    <property type="match status" value="1"/>
</dbReference>
<gene>
    <name evidence="5" type="ORF">GUITHDRAFT_160789</name>
</gene>
<protein>
    <recommendedName>
        <fullName evidence="4">PDZ domain-containing protein</fullName>
    </recommendedName>
</protein>
<dbReference type="PRINTS" id="PR00834">
    <property type="entry name" value="PROTEASES2C"/>
</dbReference>
<reference evidence="6" key="3">
    <citation type="submission" date="2016-03" db="UniProtKB">
        <authorList>
            <consortium name="EnsemblProtists"/>
        </authorList>
    </citation>
    <scope>IDENTIFICATION</scope>
</reference>
<dbReference type="Proteomes" id="UP000011087">
    <property type="component" value="Unassembled WGS sequence"/>
</dbReference>
<keyword evidence="3" id="KW-0378">Hydrolase</keyword>
<dbReference type="PANTHER" id="PTHR22939">
    <property type="entry name" value="SERINE PROTEASE FAMILY S1C HTRA-RELATED"/>
    <property type="match status" value="1"/>
</dbReference>
<dbReference type="GO" id="GO:0006508">
    <property type="term" value="P:proteolysis"/>
    <property type="evidence" value="ECO:0007669"/>
    <property type="project" value="UniProtKB-KW"/>
</dbReference>
<organism evidence="5">
    <name type="scientific">Guillardia theta (strain CCMP2712)</name>
    <name type="common">Cryptophyte</name>
    <dbReference type="NCBI Taxonomy" id="905079"/>
    <lineage>
        <taxon>Eukaryota</taxon>
        <taxon>Cryptophyceae</taxon>
        <taxon>Pyrenomonadales</taxon>
        <taxon>Geminigeraceae</taxon>
        <taxon>Guillardia</taxon>
    </lineage>
</organism>
<dbReference type="InterPro" id="IPR041489">
    <property type="entry name" value="PDZ_6"/>
</dbReference>
<keyword evidence="2" id="KW-0645">Protease</keyword>
<accession>L1JZM1</accession>
<dbReference type="InterPro" id="IPR001940">
    <property type="entry name" value="Peptidase_S1C"/>
</dbReference>
<dbReference type="GO" id="GO:0004252">
    <property type="term" value="F:serine-type endopeptidase activity"/>
    <property type="evidence" value="ECO:0007669"/>
    <property type="project" value="InterPro"/>
</dbReference>
<keyword evidence="7" id="KW-1185">Reference proteome</keyword>
<dbReference type="InterPro" id="IPR043504">
    <property type="entry name" value="Peptidase_S1_PA_chymotrypsin"/>
</dbReference>
<dbReference type="InterPro" id="IPR036034">
    <property type="entry name" value="PDZ_sf"/>
</dbReference>
<dbReference type="Pfam" id="PF13365">
    <property type="entry name" value="Trypsin_2"/>
    <property type="match status" value="1"/>
</dbReference>
<evidence type="ECO:0000256" key="3">
    <source>
        <dbReference type="ARBA" id="ARBA00022801"/>
    </source>
</evidence>